<dbReference type="AlphaFoldDB" id="A0A7Y6DXF2"/>
<dbReference type="RefSeq" id="WP_175347539.1">
    <property type="nucleotide sequence ID" value="NZ_JABMCI010000063.1"/>
</dbReference>
<organism evidence="3 4">
    <name type="scientific">Cellulomonas humilata</name>
    <dbReference type="NCBI Taxonomy" id="144055"/>
    <lineage>
        <taxon>Bacteria</taxon>
        <taxon>Bacillati</taxon>
        <taxon>Actinomycetota</taxon>
        <taxon>Actinomycetes</taxon>
        <taxon>Micrococcales</taxon>
        <taxon>Cellulomonadaceae</taxon>
        <taxon>Cellulomonas</taxon>
    </lineage>
</organism>
<accession>A0A7Y6DXF2</accession>
<proteinExistence type="inferred from homology"/>
<dbReference type="InterPro" id="IPR006016">
    <property type="entry name" value="UspA"/>
</dbReference>
<dbReference type="Proteomes" id="UP000565724">
    <property type="component" value="Unassembled WGS sequence"/>
</dbReference>
<protein>
    <submittedName>
        <fullName evidence="3">Universal stress protein</fullName>
    </submittedName>
</protein>
<dbReference type="PANTHER" id="PTHR31964:SF113">
    <property type="entry name" value="USPA DOMAIN-CONTAINING PROTEIN"/>
    <property type="match status" value="1"/>
</dbReference>
<evidence type="ECO:0000313" key="3">
    <source>
        <dbReference type="EMBL" id="NUU17573.1"/>
    </source>
</evidence>
<dbReference type="InterPro" id="IPR006015">
    <property type="entry name" value="Universal_stress_UspA"/>
</dbReference>
<sequence>MDRTIVVGYDGSAHAADALTWAAAEAGRAHLPLQVVHVQRTIVDRFVVSDRPQDMEPQVSNEVLADAVERAHAVDPDIEVSTRLAAHESVASVLTEASARARLLVVGSRGRGGLEGALLGSVSLTVATHAHCPVVVVRRHAEAAAPPARRPVVVAVDGSPTSVRAVDLAFDQASRLGAPLVAVHAWELPALMGPVPPWMPEEVDDLRTAERALLAESLAGHAERYPDVEVHAVVRRGAPAHVVLSAAADAELLVVGSRGRGGFRGLLLGSVSRTVLQHAVCPVVVVHPDQSSETP</sequence>
<dbReference type="SUPFAM" id="SSF52402">
    <property type="entry name" value="Adenine nucleotide alpha hydrolases-like"/>
    <property type="match status" value="2"/>
</dbReference>
<evidence type="ECO:0000256" key="1">
    <source>
        <dbReference type="ARBA" id="ARBA00008791"/>
    </source>
</evidence>
<comment type="caution">
    <text evidence="3">The sequence shown here is derived from an EMBL/GenBank/DDBJ whole genome shotgun (WGS) entry which is preliminary data.</text>
</comment>
<feature type="domain" description="UspA" evidence="2">
    <location>
        <begin position="150"/>
        <end position="287"/>
    </location>
</feature>
<evidence type="ECO:0000313" key="4">
    <source>
        <dbReference type="Proteomes" id="UP000565724"/>
    </source>
</evidence>
<dbReference type="EMBL" id="JABMCI010000063">
    <property type="protein sequence ID" value="NUU17573.1"/>
    <property type="molecule type" value="Genomic_DNA"/>
</dbReference>
<feature type="domain" description="UspA" evidence="2">
    <location>
        <begin position="3"/>
        <end position="138"/>
    </location>
</feature>
<gene>
    <name evidence="3" type="ORF">HP550_09950</name>
</gene>
<name>A0A7Y6DXF2_9CELL</name>
<dbReference type="InterPro" id="IPR014729">
    <property type="entry name" value="Rossmann-like_a/b/a_fold"/>
</dbReference>
<dbReference type="Gene3D" id="3.40.50.620">
    <property type="entry name" value="HUPs"/>
    <property type="match status" value="2"/>
</dbReference>
<dbReference type="Pfam" id="PF00582">
    <property type="entry name" value="Usp"/>
    <property type="match status" value="2"/>
</dbReference>
<comment type="similarity">
    <text evidence="1">Belongs to the universal stress protein A family.</text>
</comment>
<reference evidence="3 4" key="1">
    <citation type="submission" date="2020-05" db="EMBL/GenBank/DDBJ databases">
        <title>Genome Sequencing of Type Strains.</title>
        <authorList>
            <person name="Lemaire J.F."/>
            <person name="Inderbitzin P."/>
            <person name="Gregorio O.A."/>
            <person name="Collins S.B."/>
            <person name="Wespe N."/>
            <person name="Knight-Connoni V."/>
        </authorList>
    </citation>
    <scope>NUCLEOTIDE SEQUENCE [LARGE SCALE GENOMIC DNA]</scope>
    <source>
        <strain evidence="3 4">ATCC 25174</strain>
    </source>
</reference>
<keyword evidence="4" id="KW-1185">Reference proteome</keyword>
<dbReference type="PANTHER" id="PTHR31964">
    <property type="entry name" value="ADENINE NUCLEOTIDE ALPHA HYDROLASES-LIKE SUPERFAMILY PROTEIN"/>
    <property type="match status" value="1"/>
</dbReference>
<evidence type="ECO:0000259" key="2">
    <source>
        <dbReference type="Pfam" id="PF00582"/>
    </source>
</evidence>
<dbReference type="PRINTS" id="PR01438">
    <property type="entry name" value="UNVRSLSTRESS"/>
</dbReference>